<dbReference type="GO" id="GO:0003755">
    <property type="term" value="F:peptidyl-prolyl cis-trans isomerase activity"/>
    <property type="evidence" value="ECO:0007669"/>
    <property type="project" value="InterPro"/>
</dbReference>
<feature type="compositionally biased region" description="Low complexity" evidence="1">
    <location>
        <begin position="481"/>
        <end position="500"/>
    </location>
</feature>
<evidence type="ECO:0000313" key="3">
    <source>
        <dbReference type="EMBL" id="GET88153.1"/>
    </source>
</evidence>
<dbReference type="AlphaFoldDB" id="A0A640KEX4"/>
<accession>A0A640KEX4</accession>
<gene>
    <name evidence="3" type="ORF">LtaPh_2009200</name>
</gene>
<name>A0A640KEX4_LEITA</name>
<evidence type="ECO:0000256" key="1">
    <source>
        <dbReference type="SAM" id="MobiDB-lite"/>
    </source>
</evidence>
<feature type="compositionally biased region" description="Basic and acidic residues" evidence="1">
    <location>
        <begin position="327"/>
        <end position="353"/>
    </location>
</feature>
<sequence length="515" mass="55780">MACSVQVHAWECHRGLSRSSPFTLCALSLDFSLTLTTNLSPSLCFVIFLRSNCAHPRRASCYMHTRMLVLQTSHRIRTLCVFLAQAIMQFELSFIFPHSLKELPVNIFVPLSSQRPRTVANLFFMCSGQLPLPEELVAALHLTEAEVAYATPDDAKAAGVLPLIGSAVVRIDSTSLIEIGSSTTKSIFGGFVPDERVTRPAGANASGHSIAATMTSLKAGTLLYGNLGMPNTQASRYYILLEPVTTPEQQHEFAGFAPLGMVTSGLAELKRAASQTAVQSRTLVPKKKVVVSGCRMQLDYTQLSFSTEAGASAPRGEPCSSTGQEFRTQRSKEPHERVAGRVRRRDDDSDKGEQAFPHKTLDDGGNTTGPVAELSHSSGFFNISARYPKTVVMAASSADPSLKRRRAEAFVVGDDGLPTLRTTAIAPGEQVASDGTAVPFEFFKVQQDAFMNDIECIQDAQLKRMNRKAAKIMKSRSALASSRTSGQHGSSRGTRTTGSGALSNARPKKTKPKRY</sequence>
<feature type="region of interest" description="Disordered" evidence="1">
    <location>
        <begin position="309"/>
        <end position="371"/>
    </location>
</feature>
<dbReference type="PROSITE" id="PS50072">
    <property type="entry name" value="CSA_PPIASE_2"/>
    <property type="match status" value="1"/>
</dbReference>
<keyword evidence="4" id="KW-1185">Reference proteome</keyword>
<reference evidence="3" key="1">
    <citation type="submission" date="2019-11" db="EMBL/GenBank/DDBJ databases">
        <title>Leishmania tarentolae CDS.</title>
        <authorList>
            <person name="Goto Y."/>
            <person name="Yamagishi J."/>
        </authorList>
    </citation>
    <scope>NUCLEOTIDE SEQUENCE [LARGE SCALE GENOMIC DNA]</scope>
    <source>
        <strain evidence="3">Parrot Tar II</strain>
    </source>
</reference>
<comment type="caution">
    <text evidence="3">The sequence shown here is derived from an EMBL/GenBank/DDBJ whole genome shotgun (WGS) entry which is preliminary data.</text>
</comment>
<dbReference type="EMBL" id="BLBS01000025">
    <property type="protein sequence ID" value="GET88153.1"/>
    <property type="molecule type" value="Genomic_DNA"/>
</dbReference>
<organism evidence="3 4">
    <name type="scientific">Leishmania tarentolae</name>
    <name type="common">Sauroleishmania tarentolae</name>
    <dbReference type="NCBI Taxonomy" id="5689"/>
    <lineage>
        <taxon>Eukaryota</taxon>
        <taxon>Discoba</taxon>
        <taxon>Euglenozoa</taxon>
        <taxon>Kinetoplastea</taxon>
        <taxon>Metakinetoplastina</taxon>
        <taxon>Trypanosomatida</taxon>
        <taxon>Trypanosomatidae</taxon>
        <taxon>Leishmaniinae</taxon>
        <taxon>Leishmania</taxon>
        <taxon>lizard Leishmania</taxon>
    </lineage>
</organism>
<dbReference type="InterPro" id="IPR029000">
    <property type="entry name" value="Cyclophilin-like_dom_sf"/>
</dbReference>
<protein>
    <recommendedName>
        <fullName evidence="2">PPIase cyclophilin-type domain-containing protein</fullName>
    </recommendedName>
</protein>
<dbReference type="InterPro" id="IPR002130">
    <property type="entry name" value="Cyclophilin-type_PPIase_dom"/>
</dbReference>
<dbReference type="SUPFAM" id="SSF50891">
    <property type="entry name" value="Cyclophilin-like"/>
    <property type="match status" value="1"/>
</dbReference>
<evidence type="ECO:0000259" key="2">
    <source>
        <dbReference type="PROSITE" id="PS50072"/>
    </source>
</evidence>
<dbReference type="OrthoDB" id="248132at2759"/>
<proteinExistence type="predicted"/>
<feature type="domain" description="PPIase cyclophilin-type" evidence="2">
    <location>
        <begin position="116"/>
        <end position="296"/>
    </location>
</feature>
<feature type="compositionally biased region" description="Basic residues" evidence="1">
    <location>
        <begin position="506"/>
        <end position="515"/>
    </location>
</feature>
<evidence type="ECO:0000313" key="4">
    <source>
        <dbReference type="Proteomes" id="UP000419144"/>
    </source>
</evidence>
<dbReference type="VEuPathDB" id="TriTrypDB:LtaPh_2009200"/>
<dbReference type="Proteomes" id="UP000419144">
    <property type="component" value="Unassembled WGS sequence"/>
</dbReference>
<feature type="region of interest" description="Disordered" evidence="1">
    <location>
        <begin position="473"/>
        <end position="515"/>
    </location>
</feature>